<proteinExistence type="predicted"/>
<accession>A0A8T0HEX0</accession>
<dbReference type="EMBL" id="CM026427">
    <property type="protein sequence ID" value="KAG0568998.1"/>
    <property type="molecule type" value="Genomic_DNA"/>
</dbReference>
<feature type="signal peptide" evidence="2">
    <location>
        <begin position="1"/>
        <end position="28"/>
    </location>
</feature>
<comment type="caution">
    <text evidence="3">The sequence shown here is derived from an EMBL/GenBank/DDBJ whole genome shotgun (WGS) entry which is preliminary data.</text>
</comment>
<evidence type="ECO:0000313" key="4">
    <source>
        <dbReference type="Proteomes" id="UP000822688"/>
    </source>
</evidence>
<dbReference type="AlphaFoldDB" id="A0A8T0HEX0"/>
<feature type="compositionally biased region" description="Pro residues" evidence="1">
    <location>
        <begin position="64"/>
        <end position="86"/>
    </location>
</feature>
<evidence type="ECO:0000256" key="1">
    <source>
        <dbReference type="SAM" id="MobiDB-lite"/>
    </source>
</evidence>
<keyword evidence="4" id="KW-1185">Reference proteome</keyword>
<dbReference type="Proteomes" id="UP000822688">
    <property type="component" value="Chromosome 6"/>
</dbReference>
<feature type="chain" id="PRO_5035885912" description="Secreted protein" evidence="2">
    <location>
        <begin position="29"/>
        <end position="86"/>
    </location>
</feature>
<evidence type="ECO:0008006" key="5">
    <source>
        <dbReference type="Google" id="ProtNLM"/>
    </source>
</evidence>
<name>A0A8T0HEX0_CERPU</name>
<protein>
    <recommendedName>
        <fullName evidence="5">Secreted protein</fullName>
    </recommendedName>
</protein>
<organism evidence="3 4">
    <name type="scientific">Ceratodon purpureus</name>
    <name type="common">Fire moss</name>
    <name type="synonym">Dicranum purpureum</name>
    <dbReference type="NCBI Taxonomy" id="3225"/>
    <lineage>
        <taxon>Eukaryota</taxon>
        <taxon>Viridiplantae</taxon>
        <taxon>Streptophyta</taxon>
        <taxon>Embryophyta</taxon>
        <taxon>Bryophyta</taxon>
        <taxon>Bryophytina</taxon>
        <taxon>Bryopsida</taxon>
        <taxon>Dicranidae</taxon>
        <taxon>Pseudoditrichales</taxon>
        <taxon>Ditrichaceae</taxon>
        <taxon>Ceratodon</taxon>
    </lineage>
</organism>
<feature type="region of interest" description="Disordered" evidence="1">
    <location>
        <begin position="60"/>
        <end position="86"/>
    </location>
</feature>
<sequence>MRNSQRHFAIPVLLMVLSLVLLVNLVLCRQVPYPSEVESADHHEPTTIARRVMRRLHTVRPAPLGYPPPPTVAVPPTVSPAPSPSV</sequence>
<evidence type="ECO:0000256" key="2">
    <source>
        <dbReference type="SAM" id="SignalP"/>
    </source>
</evidence>
<evidence type="ECO:0000313" key="3">
    <source>
        <dbReference type="EMBL" id="KAG0568998.1"/>
    </source>
</evidence>
<keyword evidence="2" id="KW-0732">Signal</keyword>
<reference evidence="3 4" key="1">
    <citation type="submission" date="2020-06" db="EMBL/GenBank/DDBJ databases">
        <title>WGS assembly of Ceratodon purpureus strain R40.</title>
        <authorList>
            <person name="Carey S.B."/>
            <person name="Jenkins J."/>
            <person name="Shu S."/>
            <person name="Lovell J.T."/>
            <person name="Sreedasyam A."/>
            <person name="Maumus F."/>
            <person name="Tiley G.P."/>
            <person name="Fernandez-Pozo N."/>
            <person name="Barry K."/>
            <person name="Chen C."/>
            <person name="Wang M."/>
            <person name="Lipzen A."/>
            <person name="Daum C."/>
            <person name="Saski C.A."/>
            <person name="Payton A.C."/>
            <person name="Mcbreen J.C."/>
            <person name="Conrad R.E."/>
            <person name="Kollar L.M."/>
            <person name="Olsson S."/>
            <person name="Huttunen S."/>
            <person name="Landis J.B."/>
            <person name="Wickett N.J."/>
            <person name="Johnson M.G."/>
            <person name="Rensing S.A."/>
            <person name="Grimwood J."/>
            <person name="Schmutz J."/>
            <person name="Mcdaniel S.F."/>
        </authorList>
    </citation>
    <scope>NUCLEOTIDE SEQUENCE [LARGE SCALE GENOMIC DNA]</scope>
    <source>
        <strain evidence="3 4">R40</strain>
    </source>
</reference>
<gene>
    <name evidence="3" type="ORF">KC19_6G058000</name>
</gene>